<gene>
    <name evidence="7" type="primary">SLC13A2</name>
    <name evidence="7" type="ORF">TNCT_645001</name>
</gene>
<evidence type="ECO:0008006" key="9">
    <source>
        <dbReference type="Google" id="ProtNLM"/>
    </source>
</evidence>
<dbReference type="EMBL" id="BMAO01023245">
    <property type="protein sequence ID" value="GFQ87588.1"/>
    <property type="molecule type" value="Genomic_DNA"/>
</dbReference>
<protein>
    <recommendedName>
        <fullName evidence="9">Solute carrier family 13 member 5</fullName>
    </recommendedName>
</protein>
<sequence length="232" mass="24570">KVGDSVPAIAVSFLLFYLPSNFCDLNSKPVLEWKAVQSKLPWGVLLLLGGGFALANGAQESGLSELLGIKLSSLKVLPAGAIVAIICFMTAMLTEIASNTTTATILLPVLNQMAISIGVNPLFLMLPVSIVCSYAFMLPVATPPNAIAFESGNMNTVDMAKPGIVMNFVCCGVQLFMLNTLGVAMFDLNTFPSWANHTETSNSVTNTVMQNLTALGNITFHGPQTLNNSVLI</sequence>
<feature type="transmembrane region" description="Helical" evidence="6">
    <location>
        <begin position="109"/>
        <end position="136"/>
    </location>
</feature>
<proteinExistence type="inferred from homology"/>
<evidence type="ECO:0000256" key="4">
    <source>
        <dbReference type="ARBA" id="ARBA00022989"/>
    </source>
</evidence>
<evidence type="ECO:0000256" key="2">
    <source>
        <dbReference type="ARBA" id="ARBA00006772"/>
    </source>
</evidence>
<keyword evidence="5 6" id="KW-0472">Membrane</keyword>
<dbReference type="Pfam" id="PF00939">
    <property type="entry name" value="Na_sulph_symp"/>
    <property type="match status" value="1"/>
</dbReference>
<evidence type="ECO:0000313" key="7">
    <source>
        <dbReference type="EMBL" id="GFQ87588.1"/>
    </source>
</evidence>
<keyword evidence="8" id="KW-1185">Reference proteome</keyword>
<keyword evidence="3 6" id="KW-0812">Transmembrane</keyword>
<comment type="similarity">
    <text evidence="2">Belongs to the SLC13A/DASS transporter (TC 2.A.47) family. NADC subfamily.</text>
</comment>
<evidence type="ECO:0000313" key="8">
    <source>
        <dbReference type="Proteomes" id="UP000887116"/>
    </source>
</evidence>
<dbReference type="PANTHER" id="PTHR10283:SF82">
    <property type="entry name" value="SOLUTE CARRIER FAMILY 13 MEMBER 2"/>
    <property type="match status" value="1"/>
</dbReference>
<evidence type="ECO:0000256" key="3">
    <source>
        <dbReference type="ARBA" id="ARBA00022692"/>
    </source>
</evidence>
<evidence type="ECO:0000256" key="1">
    <source>
        <dbReference type="ARBA" id="ARBA00004141"/>
    </source>
</evidence>
<evidence type="ECO:0000256" key="5">
    <source>
        <dbReference type="ARBA" id="ARBA00023136"/>
    </source>
</evidence>
<dbReference type="GO" id="GO:0015137">
    <property type="term" value="F:citrate transmembrane transporter activity"/>
    <property type="evidence" value="ECO:0007669"/>
    <property type="project" value="TreeGrafter"/>
</dbReference>
<dbReference type="PANTHER" id="PTHR10283">
    <property type="entry name" value="SOLUTE CARRIER FAMILY 13 MEMBER"/>
    <property type="match status" value="1"/>
</dbReference>
<reference evidence="7" key="1">
    <citation type="submission" date="2020-07" db="EMBL/GenBank/DDBJ databases">
        <title>Multicomponent nature underlies the extraordinary mechanical properties of spider dragline silk.</title>
        <authorList>
            <person name="Kono N."/>
            <person name="Nakamura H."/>
            <person name="Mori M."/>
            <person name="Yoshida Y."/>
            <person name="Ohtoshi R."/>
            <person name="Malay A.D."/>
            <person name="Moran D.A.P."/>
            <person name="Tomita M."/>
            <person name="Numata K."/>
            <person name="Arakawa K."/>
        </authorList>
    </citation>
    <scope>NUCLEOTIDE SEQUENCE</scope>
</reference>
<dbReference type="InterPro" id="IPR001898">
    <property type="entry name" value="SLC13A/DASS"/>
</dbReference>
<dbReference type="GO" id="GO:0015141">
    <property type="term" value="F:succinate transmembrane transporter activity"/>
    <property type="evidence" value="ECO:0007669"/>
    <property type="project" value="TreeGrafter"/>
</dbReference>
<name>A0A8X6KZ33_TRICU</name>
<evidence type="ECO:0000256" key="6">
    <source>
        <dbReference type="SAM" id="Phobius"/>
    </source>
</evidence>
<comment type="caution">
    <text evidence="7">The sequence shown here is derived from an EMBL/GenBank/DDBJ whole genome shotgun (WGS) entry which is preliminary data.</text>
</comment>
<organism evidence="7 8">
    <name type="scientific">Trichonephila clavata</name>
    <name type="common">Joro spider</name>
    <name type="synonym">Nephila clavata</name>
    <dbReference type="NCBI Taxonomy" id="2740835"/>
    <lineage>
        <taxon>Eukaryota</taxon>
        <taxon>Metazoa</taxon>
        <taxon>Ecdysozoa</taxon>
        <taxon>Arthropoda</taxon>
        <taxon>Chelicerata</taxon>
        <taxon>Arachnida</taxon>
        <taxon>Araneae</taxon>
        <taxon>Araneomorphae</taxon>
        <taxon>Entelegynae</taxon>
        <taxon>Araneoidea</taxon>
        <taxon>Nephilidae</taxon>
        <taxon>Trichonephila</taxon>
    </lineage>
</organism>
<keyword evidence="4 6" id="KW-1133">Transmembrane helix</keyword>
<feature type="transmembrane region" description="Helical" evidence="6">
    <location>
        <begin position="164"/>
        <end position="186"/>
    </location>
</feature>
<dbReference type="Proteomes" id="UP000887116">
    <property type="component" value="Unassembled WGS sequence"/>
</dbReference>
<feature type="transmembrane region" description="Helical" evidence="6">
    <location>
        <begin position="39"/>
        <end position="56"/>
    </location>
</feature>
<feature type="non-terminal residue" evidence="7">
    <location>
        <position position="232"/>
    </location>
</feature>
<dbReference type="OrthoDB" id="6436472at2759"/>
<dbReference type="GO" id="GO:0005886">
    <property type="term" value="C:plasma membrane"/>
    <property type="evidence" value="ECO:0007669"/>
    <property type="project" value="TreeGrafter"/>
</dbReference>
<feature type="transmembrane region" description="Helical" evidence="6">
    <location>
        <begin position="76"/>
        <end position="97"/>
    </location>
</feature>
<accession>A0A8X6KZ33</accession>
<dbReference type="AlphaFoldDB" id="A0A8X6KZ33"/>
<comment type="subcellular location">
    <subcellularLocation>
        <location evidence="1">Membrane</location>
        <topology evidence="1">Multi-pass membrane protein</topology>
    </subcellularLocation>
</comment>